<dbReference type="FunFam" id="3.10.590.10:FF:000001">
    <property type="entry name" value="YTH domain family 1, isoform CRA_a"/>
    <property type="match status" value="1"/>
</dbReference>
<dbReference type="InterPro" id="IPR007275">
    <property type="entry name" value="YTH_domain"/>
</dbReference>
<feature type="compositionally biased region" description="Pro residues" evidence="4">
    <location>
        <begin position="318"/>
        <end position="335"/>
    </location>
</feature>
<keyword evidence="3" id="KW-0694">RNA-binding</keyword>
<dbReference type="InterPro" id="IPR045168">
    <property type="entry name" value="YTH_prot"/>
</dbReference>
<organism evidence="6 7">
    <name type="scientific">Holothuria leucospilota</name>
    <name type="common">Black long sea cucumber</name>
    <name type="synonym">Mertensiothuria leucospilota</name>
    <dbReference type="NCBI Taxonomy" id="206669"/>
    <lineage>
        <taxon>Eukaryota</taxon>
        <taxon>Metazoa</taxon>
        <taxon>Echinodermata</taxon>
        <taxon>Eleutherozoa</taxon>
        <taxon>Echinozoa</taxon>
        <taxon>Holothuroidea</taxon>
        <taxon>Aspidochirotacea</taxon>
        <taxon>Aspidochirotida</taxon>
        <taxon>Holothuriidae</taxon>
        <taxon>Holothuria</taxon>
    </lineage>
</organism>
<feature type="compositionally biased region" description="Basic and acidic residues" evidence="4">
    <location>
        <begin position="597"/>
        <end position="609"/>
    </location>
</feature>
<feature type="region of interest" description="Disordered" evidence="4">
    <location>
        <begin position="201"/>
        <end position="419"/>
    </location>
</feature>
<dbReference type="PANTHER" id="PTHR12357:SF89">
    <property type="entry name" value="YTH DOMAIN-CONTAINING FAMILY PROTEIN"/>
    <property type="match status" value="1"/>
</dbReference>
<feature type="domain" description="YTH" evidence="5">
    <location>
        <begin position="446"/>
        <end position="583"/>
    </location>
</feature>
<dbReference type="CDD" id="cd21134">
    <property type="entry name" value="YTH"/>
    <property type="match status" value="1"/>
</dbReference>
<evidence type="ECO:0000256" key="3">
    <source>
        <dbReference type="ARBA" id="ARBA00022884"/>
    </source>
</evidence>
<proteinExistence type="predicted"/>
<dbReference type="AlphaFoldDB" id="A0A9Q0YKM2"/>
<dbReference type="GO" id="GO:0003729">
    <property type="term" value="F:mRNA binding"/>
    <property type="evidence" value="ECO:0007669"/>
    <property type="project" value="TreeGrafter"/>
</dbReference>
<dbReference type="GO" id="GO:0005737">
    <property type="term" value="C:cytoplasm"/>
    <property type="evidence" value="ECO:0007669"/>
    <property type="project" value="UniProtKB-SubCell"/>
</dbReference>
<dbReference type="GO" id="GO:1990247">
    <property type="term" value="F:N6-methyladenosine-containing RNA reader activity"/>
    <property type="evidence" value="ECO:0007669"/>
    <property type="project" value="TreeGrafter"/>
</dbReference>
<evidence type="ECO:0000256" key="2">
    <source>
        <dbReference type="ARBA" id="ARBA00022490"/>
    </source>
</evidence>
<evidence type="ECO:0000256" key="4">
    <source>
        <dbReference type="SAM" id="MobiDB-lite"/>
    </source>
</evidence>
<feature type="compositionally biased region" description="Basic residues" evidence="4">
    <location>
        <begin position="610"/>
        <end position="620"/>
    </location>
</feature>
<dbReference type="Pfam" id="PF04146">
    <property type="entry name" value="YTH"/>
    <property type="match status" value="1"/>
</dbReference>
<name>A0A9Q0YKM2_HOLLE</name>
<protein>
    <submittedName>
        <fullName evidence="6">YTH domain-containing family protein 2</fullName>
    </submittedName>
</protein>
<sequence>MSAAGNVEQKPKPQRSQAQNGPVNPKEVSSEANFERYMPSNQVSQQGYPGAPTNMAPGDTYMASYYPSTYSFPYSMPGSETTWSTGSDNFNSNYSDYFSYQAQDYYNQPGTTPPYLGQSFNFFPGNADYTQGSWSGQGQTGAPTGPSSYYDYARYPGAQAGANIRGPYQGVNGYEVQDSGKAHGMKAVEQGVSVLHISSATDKGGSAATNGKVDPRTGQAGGPASFSQAAAGGGGGAPSGGNKPTSWAAIASKPAKLQPKVKSKTGSHAPVPTQLPSMKQPMAIGTWNAGDKPVGKVEAQGQSAQTAQPPNGNYAPQGTPPQNAPPVQAVPPQPVVKPEELPTPQQASQISQGKQGFSSSEQSGRSQPQAVVQPQPQQPNRWGSSQHHHERSGKSNYSSRPNNARNSGNSGGYSSSSSSSTSVVLEKLRSSNEYNPSELALELKNARFFIIKSYSEDDIHRSIKYGIWCSTEHGNKRLDSAFKDKKSDKSGGSIYLLFSVNGSGHFCGIAEMMSAVDYNTNTGVWAQDKWKGRFDVKWIYVKDVPNNQLRHIRLENNENKPVTNSRDTQEVPLDKARQVVKIIHGYRHTTSIFDDFNHYEKRQEEDSQRKTRPSRGGHRN</sequence>
<dbReference type="PANTHER" id="PTHR12357">
    <property type="entry name" value="YTH YT521-B HOMOLOGY DOMAIN-CONTAINING"/>
    <property type="match status" value="1"/>
</dbReference>
<keyword evidence="7" id="KW-1185">Reference proteome</keyword>
<feature type="region of interest" description="Disordered" evidence="4">
    <location>
        <begin position="1"/>
        <end position="53"/>
    </location>
</feature>
<dbReference type="OrthoDB" id="306690at2759"/>
<feature type="compositionally biased region" description="Low complexity" evidence="4">
    <location>
        <begin position="367"/>
        <end position="379"/>
    </location>
</feature>
<dbReference type="PROSITE" id="PS50882">
    <property type="entry name" value="YTH"/>
    <property type="match status" value="1"/>
</dbReference>
<dbReference type="Gene3D" id="3.10.590.10">
    <property type="entry name" value="ph1033 like domains"/>
    <property type="match status" value="1"/>
</dbReference>
<feature type="compositionally biased region" description="Polar residues" evidence="4">
    <location>
        <begin position="300"/>
        <end position="316"/>
    </location>
</feature>
<comment type="caution">
    <text evidence="6">The sequence shown here is derived from an EMBL/GenBank/DDBJ whole genome shotgun (WGS) entry which is preliminary data.</text>
</comment>
<feature type="compositionally biased region" description="Polar residues" evidence="4">
    <location>
        <begin position="343"/>
        <end position="366"/>
    </location>
</feature>
<evidence type="ECO:0000256" key="1">
    <source>
        <dbReference type="ARBA" id="ARBA00004496"/>
    </source>
</evidence>
<gene>
    <name evidence="6" type="ORF">HOLleu_40095</name>
</gene>
<evidence type="ECO:0000313" key="6">
    <source>
        <dbReference type="EMBL" id="KAJ8020491.1"/>
    </source>
</evidence>
<comment type="subcellular location">
    <subcellularLocation>
        <location evidence="1">Cytoplasm</location>
    </subcellularLocation>
</comment>
<accession>A0A9Q0YKM2</accession>
<dbReference type="EMBL" id="JAIZAY010000022">
    <property type="protein sequence ID" value="KAJ8020491.1"/>
    <property type="molecule type" value="Genomic_DNA"/>
</dbReference>
<feature type="region of interest" description="Disordered" evidence="4">
    <location>
        <begin position="597"/>
        <end position="620"/>
    </location>
</feature>
<reference evidence="6" key="1">
    <citation type="submission" date="2021-10" db="EMBL/GenBank/DDBJ databases">
        <title>Tropical sea cucumber genome reveals ecological adaptation and Cuvierian tubules defense mechanism.</title>
        <authorList>
            <person name="Chen T."/>
        </authorList>
    </citation>
    <scope>NUCLEOTIDE SEQUENCE</scope>
    <source>
        <strain evidence="6">Nanhai2018</strain>
        <tissue evidence="6">Muscle</tissue>
    </source>
</reference>
<keyword evidence="2" id="KW-0963">Cytoplasm</keyword>
<evidence type="ECO:0000313" key="7">
    <source>
        <dbReference type="Proteomes" id="UP001152320"/>
    </source>
</evidence>
<dbReference type="GO" id="GO:0061157">
    <property type="term" value="P:mRNA destabilization"/>
    <property type="evidence" value="ECO:0007669"/>
    <property type="project" value="TreeGrafter"/>
</dbReference>
<dbReference type="Proteomes" id="UP001152320">
    <property type="component" value="Chromosome 22"/>
</dbReference>
<feature type="compositionally biased region" description="Low complexity" evidence="4">
    <location>
        <begin position="398"/>
        <end position="419"/>
    </location>
</feature>
<evidence type="ECO:0000259" key="5">
    <source>
        <dbReference type="PROSITE" id="PS50882"/>
    </source>
</evidence>